<gene>
    <name evidence="2" type="ORF">AAFH96_31700</name>
</gene>
<evidence type="ECO:0000259" key="1">
    <source>
        <dbReference type="Pfam" id="PF01370"/>
    </source>
</evidence>
<protein>
    <submittedName>
        <fullName evidence="2">NAD(P)H-binding protein</fullName>
    </submittedName>
</protein>
<accession>A0ABV5D3P7</accession>
<dbReference type="SUPFAM" id="SSF51735">
    <property type="entry name" value="NAD(P)-binding Rossmann-fold domains"/>
    <property type="match status" value="1"/>
</dbReference>
<proteinExistence type="predicted"/>
<name>A0ABV5D3P7_9ACTN</name>
<keyword evidence="3" id="KW-1185">Reference proteome</keyword>
<evidence type="ECO:0000313" key="3">
    <source>
        <dbReference type="Proteomes" id="UP001582793"/>
    </source>
</evidence>
<feature type="domain" description="NAD-dependent epimerase/dehydratase" evidence="1">
    <location>
        <begin position="3"/>
        <end position="163"/>
    </location>
</feature>
<dbReference type="Gene3D" id="3.40.50.720">
    <property type="entry name" value="NAD(P)-binding Rossmann-like Domain"/>
    <property type="match status" value="1"/>
</dbReference>
<reference evidence="2 3" key="1">
    <citation type="submission" date="2024-04" db="EMBL/GenBank/DDBJ databases">
        <title>Polymorphospora sp. isolated from Baiyangdian Lake in Xiong'an New Area.</title>
        <authorList>
            <person name="Zhang X."/>
            <person name="Liu J."/>
        </authorList>
    </citation>
    <scope>NUCLEOTIDE SEQUENCE [LARGE SCALE GENOMIC DNA]</scope>
    <source>
        <strain evidence="2 3">2-325</strain>
    </source>
</reference>
<organism evidence="2 3">
    <name type="scientific">Polymorphospora lycopeni</name>
    <dbReference type="NCBI Taxonomy" id="3140240"/>
    <lineage>
        <taxon>Bacteria</taxon>
        <taxon>Bacillati</taxon>
        <taxon>Actinomycetota</taxon>
        <taxon>Actinomycetes</taxon>
        <taxon>Micromonosporales</taxon>
        <taxon>Micromonosporaceae</taxon>
        <taxon>Polymorphospora</taxon>
    </lineage>
</organism>
<dbReference type="Pfam" id="PF01370">
    <property type="entry name" value="Epimerase"/>
    <property type="match status" value="1"/>
</dbReference>
<sequence>MRILVVGGTGLIGSHVVDVLRERGHAATTLARTAGPTVDHPLDLGSASTDELRPLLAGHDGVVYATRADEQRLLRKPIYPKLRRDIVDPVVRLFTAAREQGLTCGVVMGSYYTYHDRLHPQWRLPAHHAYIRCRLEQAREGRAAAGPGLPVAVLELPFIFGRAGDRVSNWVGPLDRWARSRAPLLVPAGGTAAASARSVADVAVDALEQRRGEDIPVGDENLTWSEMITRIAGAVDRRRRVGRLPAAAVRTVARLGGAFQALGRKQSGINPAHLADLLLAELFIEPTTGRSLDPALRATFIEPTAAAGHESPRG</sequence>
<dbReference type="PANTHER" id="PTHR48079">
    <property type="entry name" value="PROTEIN YEEZ"/>
    <property type="match status" value="1"/>
</dbReference>
<dbReference type="EMBL" id="JBCGDC010000156">
    <property type="protein sequence ID" value="MFB6397623.1"/>
    <property type="molecule type" value="Genomic_DNA"/>
</dbReference>
<dbReference type="PANTHER" id="PTHR48079:SF6">
    <property type="entry name" value="NAD(P)-BINDING DOMAIN-CONTAINING PROTEIN-RELATED"/>
    <property type="match status" value="1"/>
</dbReference>
<dbReference type="Proteomes" id="UP001582793">
    <property type="component" value="Unassembled WGS sequence"/>
</dbReference>
<comment type="caution">
    <text evidence="2">The sequence shown here is derived from an EMBL/GenBank/DDBJ whole genome shotgun (WGS) entry which is preliminary data.</text>
</comment>
<evidence type="ECO:0000313" key="2">
    <source>
        <dbReference type="EMBL" id="MFB6397623.1"/>
    </source>
</evidence>
<dbReference type="InterPro" id="IPR036291">
    <property type="entry name" value="NAD(P)-bd_dom_sf"/>
</dbReference>
<dbReference type="RefSeq" id="WP_375736652.1">
    <property type="nucleotide sequence ID" value="NZ_JBCGDC010000156.1"/>
</dbReference>
<dbReference type="InterPro" id="IPR051783">
    <property type="entry name" value="NAD(P)-dependent_oxidoreduct"/>
</dbReference>
<dbReference type="InterPro" id="IPR001509">
    <property type="entry name" value="Epimerase_deHydtase"/>
</dbReference>